<dbReference type="AlphaFoldDB" id="A0A9N9B4J7"/>
<protein>
    <submittedName>
        <fullName evidence="2">680_t:CDS:1</fullName>
    </submittedName>
</protein>
<name>A0A9N9B4J7_9GLOM</name>
<gene>
    <name evidence="2" type="ORF">DEBURN_LOCUS7307</name>
</gene>
<comment type="caution">
    <text evidence="2">The sequence shown here is derived from an EMBL/GenBank/DDBJ whole genome shotgun (WGS) entry which is preliminary data.</text>
</comment>
<dbReference type="EMBL" id="CAJVPK010000862">
    <property type="protein sequence ID" value="CAG8555283.1"/>
    <property type="molecule type" value="Genomic_DNA"/>
</dbReference>
<feature type="region of interest" description="Disordered" evidence="1">
    <location>
        <begin position="68"/>
        <end position="100"/>
    </location>
</feature>
<keyword evidence="3" id="KW-1185">Reference proteome</keyword>
<accession>A0A9N9B4J7</accession>
<evidence type="ECO:0000313" key="3">
    <source>
        <dbReference type="Proteomes" id="UP000789706"/>
    </source>
</evidence>
<evidence type="ECO:0000313" key="2">
    <source>
        <dbReference type="EMBL" id="CAG8555283.1"/>
    </source>
</evidence>
<proteinExistence type="predicted"/>
<evidence type="ECO:0000256" key="1">
    <source>
        <dbReference type="SAM" id="MobiDB-lite"/>
    </source>
</evidence>
<dbReference type="Proteomes" id="UP000789706">
    <property type="component" value="Unassembled WGS sequence"/>
</dbReference>
<reference evidence="2" key="1">
    <citation type="submission" date="2021-06" db="EMBL/GenBank/DDBJ databases">
        <authorList>
            <person name="Kallberg Y."/>
            <person name="Tangrot J."/>
            <person name="Rosling A."/>
        </authorList>
    </citation>
    <scope>NUCLEOTIDE SEQUENCE</scope>
    <source>
        <strain evidence="2">AZ414A</strain>
    </source>
</reference>
<sequence length="100" mass="11403">MGYKVTSLPFSQHISHLNAYLRQEKRRFHQITNTELKLLIRVDITSPRKIKFEEVDYPAISNRKIPIKTKVRRTNTPTKSPGPKATEVGLSENVSSSLGI</sequence>
<organism evidence="2 3">
    <name type="scientific">Diversispora eburnea</name>
    <dbReference type="NCBI Taxonomy" id="1213867"/>
    <lineage>
        <taxon>Eukaryota</taxon>
        <taxon>Fungi</taxon>
        <taxon>Fungi incertae sedis</taxon>
        <taxon>Mucoromycota</taxon>
        <taxon>Glomeromycotina</taxon>
        <taxon>Glomeromycetes</taxon>
        <taxon>Diversisporales</taxon>
        <taxon>Diversisporaceae</taxon>
        <taxon>Diversispora</taxon>
    </lineage>
</organism>